<dbReference type="AlphaFoldDB" id="A0A7S7RGG3"/>
<evidence type="ECO:0000256" key="9">
    <source>
        <dbReference type="ARBA" id="ARBA00023136"/>
    </source>
</evidence>
<keyword evidence="12" id="KW-0325">Glycoprotein</keyword>
<feature type="domain" description="EGF-like" evidence="14">
    <location>
        <begin position="218"/>
        <end position="254"/>
    </location>
</feature>
<gene>
    <name evidence="15" type="ORF">CPATCC_001182</name>
</gene>
<dbReference type="Proteomes" id="UP000593906">
    <property type="component" value="Chromosome 3"/>
</dbReference>
<keyword evidence="4 13" id="KW-0245">EGF-like domain</keyword>
<dbReference type="PANTHER" id="PTHR24034">
    <property type="entry name" value="EGF-LIKE DOMAIN-CONTAINING PROTEIN"/>
    <property type="match status" value="1"/>
</dbReference>
<evidence type="ECO:0000256" key="12">
    <source>
        <dbReference type="ARBA" id="ARBA00023180"/>
    </source>
</evidence>
<evidence type="ECO:0000256" key="5">
    <source>
        <dbReference type="ARBA" id="ARBA00022692"/>
    </source>
</evidence>
<evidence type="ECO:0000256" key="11">
    <source>
        <dbReference type="ARBA" id="ARBA00023170"/>
    </source>
</evidence>
<evidence type="ECO:0000256" key="13">
    <source>
        <dbReference type="PROSITE-ProRule" id="PRU00076"/>
    </source>
</evidence>
<evidence type="ECO:0000256" key="1">
    <source>
        <dbReference type="ARBA" id="ARBA00004479"/>
    </source>
</evidence>
<feature type="domain" description="EGF-like" evidence="14">
    <location>
        <begin position="302"/>
        <end position="341"/>
    </location>
</feature>
<dbReference type="SUPFAM" id="SSF57196">
    <property type="entry name" value="EGF/Laminin"/>
    <property type="match status" value="1"/>
</dbReference>
<evidence type="ECO:0000256" key="3">
    <source>
        <dbReference type="ARBA" id="ARBA00022525"/>
    </source>
</evidence>
<name>A0A7S7RGG3_CRYPV</name>
<keyword evidence="6" id="KW-0732">Signal</keyword>
<keyword evidence="9" id="KW-0472">Membrane</keyword>
<dbReference type="InterPro" id="IPR026823">
    <property type="entry name" value="cEGF"/>
</dbReference>
<dbReference type="InterPro" id="IPR001881">
    <property type="entry name" value="EGF-like_Ca-bd_dom"/>
</dbReference>
<dbReference type="FunFam" id="2.10.25.10:FF:000009">
    <property type="entry name" value="Low-density lipoprotein receptor isoform 1"/>
    <property type="match status" value="1"/>
</dbReference>
<comment type="subcellular location">
    <subcellularLocation>
        <location evidence="1">Membrane</location>
        <topology evidence="1">Single-pass type I membrane protein</topology>
    </subcellularLocation>
    <subcellularLocation>
        <location evidence="2">Secreted</location>
    </subcellularLocation>
</comment>
<evidence type="ECO:0000256" key="10">
    <source>
        <dbReference type="ARBA" id="ARBA00023157"/>
    </source>
</evidence>
<keyword evidence="8" id="KW-1133">Transmembrane helix</keyword>
<dbReference type="SMART" id="SM00181">
    <property type="entry name" value="EGF"/>
    <property type="match status" value="8"/>
</dbReference>
<dbReference type="Pfam" id="PF07645">
    <property type="entry name" value="EGF_CA"/>
    <property type="match status" value="6"/>
</dbReference>
<dbReference type="EMBL" id="CP044420">
    <property type="protein sequence ID" value="QOY42535.1"/>
    <property type="molecule type" value="Genomic_DNA"/>
</dbReference>
<dbReference type="PANTHER" id="PTHR24034:SF205">
    <property type="entry name" value="NIDOGEN"/>
    <property type="match status" value="1"/>
</dbReference>
<evidence type="ECO:0000256" key="6">
    <source>
        <dbReference type="ARBA" id="ARBA00022729"/>
    </source>
</evidence>
<dbReference type="InterPro" id="IPR049883">
    <property type="entry name" value="NOTCH1_EGF-like"/>
</dbReference>
<dbReference type="GO" id="GO:0005576">
    <property type="term" value="C:extracellular region"/>
    <property type="evidence" value="ECO:0007669"/>
    <property type="project" value="UniProtKB-SubCell"/>
</dbReference>
<dbReference type="InterPro" id="IPR000742">
    <property type="entry name" value="EGF"/>
</dbReference>
<evidence type="ECO:0000256" key="8">
    <source>
        <dbReference type="ARBA" id="ARBA00022989"/>
    </source>
</evidence>
<dbReference type="OMA" id="GCENINE"/>
<accession>A0A7S7RGG3</accession>
<comment type="caution">
    <text evidence="13">Lacks conserved residue(s) required for the propagation of feature annotation.</text>
</comment>
<dbReference type="InterPro" id="IPR009030">
    <property type="entry name" value="Growth_fac_rcpt_cys_sf"/>
</dbReference>
<keyword evidence="5" id="KW-0812">Transmembrane</keyword>
<organism evidence="15 16">
    <name type="scientific">Cryptosporidium parvum</name>
    <dbReference type="NCBI Taxonomy" id="5807"/>
    <lineage>
        <taxon>Eukaryota</taxon>
        <taxon>Sar</taxon>
        <taxon>Alveolata</taxon>
        <taxon>Apicomplexa</taxon>
        <taxon>Conoidasida</taxon>
        <taxon>Coccidia</taxon>
        <taxon>Eucoccidiorida</taxon>
        <taxon>Eimeriorina</taxon>
        <taxon>Cryptosporidiidae</taxon>
        <taxon>Cryptosporidium</taxon>
    </lineage>
</organism>
<dbReference type="Gene3D" id="2.10.25.10">
    <property type="entry name" value="Laminin"/>
    <property type="match status" value="8"/>
</dbReference>
<keyword evidence="3" id="KW-0964">Secreted</keyword>
<dbReference type="Pfam" id="PF12662">
    <property type="entry name" value="cEGF"/>
    <property type="match status" value="1"/>
</dbReference>
<evidence type="ECO:0000313" key="16">
    <source>
        <dbReference type="Proteomes" id="UP000593906"/>
    </source>
</evidence>
<evidence type="ECO:0000256" key="7">
    <source>
        <dbReference type="ARBA" id="ARBA00022737"/>
    </source>
</evidence>
<dbReference type="InterPro" id="IPR050751">
    <property type="entry name" value="ECM_structural_protein"/>
</dbReference>
<dbReference type="GO" id="GO:0016020">
    <property type="term" value="C:membrane"/>
    <property type="evidence" value="ECO:0007669"/>
    <property type="project" value="UniProtKB-SubCell"/>
</dbReference>
<keyword evidence="11" id="KW-0675">Receptor</keyword>
<evidence type="ECO:0000256" key="4">
    <source>
        <dbReference type="ARBA" id="ARBA00022536"/>
    </source>
</evidence>
<dbReference type="SMART" id="SM00179">
    <property type="entry name" value="EGF_CA"/>
    <property type="match status" value="7"/>
</dbReference>
<dbReference type="PROSITE" id="PS00010">
    <property type="entry name" value="ASX_HYDROXYL"/>
    <property type="match status" value="4"/>
</dbReference>
<proteinExistence type="predicted"/>
<dbReference type="PROSITE" id="PS01186">
    <property type="entry name" value="EGF_2"/>
    <property type="match status" value="2"/>
</dbReference>
<dbReference type="InterPro" id="IPR018097">
    <property type="entry name" value="EGF_Ca-bd_CS"/>
</dbReference>
<evidence type="ECO:0000259" key="14">
    <source>
        <dbReference type="PROSITE" id="PS50026"/>
    </source>
</evidence>
<evidence type="ECO:0000256" key="2">
    <source>
        <dbReference type="ARBA" id="ARBA00004613"/>
    </source>
</evidence>
<feature type="domain" description="EGF-like" evidence="14">
    <location>
        <begin position="346"/>
        <end position="389"/>
    </location>
</feature>
<dbReference type="FunFam" id="2.10.25.10:FF:000014">
    <property type="entry name" value="Latent-transforming growth factor beta-binding protein 3"/>
    <property type="match status" value="2"/>
</dbReference>
<dbReference type="PROSITE" id="PS50026">
    <property type="entry name" value="EGF_3"/>
    <property type="match status" value="3"/>
</dbReference>
<dbReference type="InterPro" id="IPR000152">
    <property type="entry name" value="EGF-type_Asp/Asn_hydroxyl_site"/>
</dbReference>
<dbReference type="FunFam" id="2.10.25.10:FF:000005">
    <property type="entry name" value="Fibrillin 2"/>
    <property type="match status" value="1"/>
</dbReference>
<keyword evidence="7" id="KW-0677">Repeat</keyword>
<dbReference type="CDD" id="cd00054">
    <property type="entry name" value="EGF_CA"/>
    <property type="match status" value="1"/>
</dbReference>
<keyword evidence="10" id="KW-1015">Disulfide bond</keyword>
<dbReference type="GO" id="GO:0005509">
    <property type="term" value="F:calcium ion binding"/>
    <property type="evidence" value="ECO:0007669"/>
    <property type="project" value="InterPro"/>
</dbReference>
<evidence type="ECO:0000313" key="15">
    <source>
        <dbReference type="EMBL" id="QOY42535.1"/>
    </source>
</evidence>
<dbReference type="VEuPathDB" id="CryptoDB:CPATCC_0032820"/>
<reference evidence="15 16" key="1">
    <citation type="submission" date="2019-09" db="EMBL/GenBank/DDBJ databases">
        <title>Consistent, comparative and evidence-based genome assembly and annotation for Cryptosporidium parvum, C. hominis and C. tyzzeri.</title>
        <authorList>
            <person name="Baptista R.P."/>
            <person name="Li Y."/>
            <person name="Sateriale A."/>
            <person name="Ansell B."/>
            <person name="Jex A."/>
            <person name="Sanders M."/>
            <person name="Brooks K."/>
            <person name="Tracey A."/>
            <person name="Berriman M."/>
            <person name="Striepen B."/>
            <person name="Cotton J.A."/>
            <person name="Kissinger J.C."/>
        </authorList>
    </citation>
    <scope>NUCLEOTIDE SEQUENCE [LARGE SCALE GENOMIC DNA]</scope>
    <source>
        <strain evidence="15 16">IOWA-ATCC</strain>
    </source>
</reference>
<protein>
    <recommendedName>
        <fullName evidence="14">EGF-like domain-containing protein</fullName>
    </recommendedName>
</protein>
<dbReference type="PROSITE" id="PS01187">
    <property type="entry name" value="EGF_CA"/>
    <property type="match status" value="2"/>
</dbReference>
<dbReference type="SUPFAM" id="SSF57184">
    <property type="entry name" value="Growth factor receptor domain"/>
    <property type="match status" value="2"/>
</dbReference>
<sequence length="568" mass="62834">MMLLISYIIFIYTWLILFKKVDGSFLTGNNIAAITTKQGTKSNTGSILGNANSMDTILMTAKILSTADTIQKSIQNENKDQRVRASGAEVGQENFTNLKGQNSTREDLIGPGIQYCNIDKDGLCCLMPNYCSKEATCKSDIVGQQTYIDYLNALPRCQCLPGYIGDGRTKGTGCQNVNECLTGEARCEQLCTDYSPGYACSCNMGYRLNTKDMRSCIDIDECMEGSHSCSHICVNTRGSFVCECPKGYTLDKNQQDCIDINECQENSGLGPCEFGCKNLPGGFECQCPSGYKLDKKTQKCIDIDECKEEKNLCTGFGEVCFNKKGGFECKCGIGFQYDENENACKDINECVLNTHDCKKDSVCVNEDGGFSCKCLEKGFEFNKEKRACEDIDECSNGDSKCDQLCFNTIGGYKCGCYKGFRLNLTGPEENRLDVQSRVCIDIDECLESPELTGCSHGCINKRGGFQCTCPKGFQLGMDGKVCEDIDECRMPENPCENNRQFPCCLNTLGGFTCVEQIISGDLFKRHECPKADGDSIKREPKTGNVNNSSGIFKWFRSNTDTVNRLKTK</sequence>